<comment type="caution">
    <text evidence="1">The sequence shown here is derived from an EMBL/GenBank/DDBJ whole genome shotgun (WGS) entry which is preliminary data.</text>
</comment>
<dbReference type="Proteomes" id="UP000035760">
    <property type="component" value="Unassembled WGS sequence"/>
</dbReference>
<dbReference type="AlphaFoldDB" id="W6M993"/>
<evidence type="ECO:0000313" key="1">
    <source>
        <dbReference type="EMBL" id="CDI04576.1"/>
    </source>
</evidence>
<organism evidence="1 2">
    <name type="scientific">Candidatus Competibacter denitrificans Run_A_D11</name>
    <dbReference type="NCBI Taxonomy" id="1400863"/>
    <lineage>
        <taxon>Bacteria</taxon>
        <taxon>Pseudomonadati</taxon>
        <taxon>Pseudomonadota</taxon>
        <taxon>Gammaproteobacteria</taxon>
        <taxon>Candidatus Competibacteraceae</taxon>
        <taxon>Candidatus Competibacter</taxon>
    </lineage>
</organism>
<dbReference type="Pfam" id="PF03683">
    <property type="entry name" value="UPF0175"/>
    <property type="match status" value="1"/>
</dbReference>
<accession>W6M993</accession>
<protein>
    <submittedName>
        <fullName evidence="1">Uncharacterized protein</fullName>
    </submittedName>
</protein>
<sequence length="88" mass="10091">MTGEAIATLEIPQAVLDAAHLTVLDLRRELALALYAQDRRSLGQAHPFAGLTLWEFRQWLATRRIEPHYDIAELRDDLTPLRERGRLS</sequence>
<gene>
    <name evidence="1" type="ORF">BN873_p10020</name>
</gene>
<proteinExistence type="predicted"/>
<dbReference type="RefSeq" id="WP_048676888.1">
    <property type="nucleotide sequence ID" value="NZ_CBTJ020000113.1"/>
</dbReference>
<dbReference type="EMBL" id="CBTJ020000113">
    <property type="protein sequence ID" value="CDI04576.1"/>
    <property type="molecule type" value="Genomic_DNA"/>
</dbReference>
<dbReference type="InterPro" id="IPR005368">
    <property type="entry name" value="UPF0175"/>
</dbReference>
<reference evidence="1" key="1">
    <citation type="submission" date="2013-07" db="EMBL/GenBank/DDBJ databases">
        <authorList>
            <person name="McIlroy S."/>
        </authorList>
    </citation>
    <scope>NUCLEOTIDE SEQUENCE [LARGE SCALE GENOMIC DNA]</scope>
    <source>
        <strain evidence="1">Run_A_D11</strain>
    </source>
</reference>
<keyword evidence="2" id="KW-1185">Reference proteome</keyword>
<name>W6M993_9GAMM</name>
<evidence type="ECO:0000313" key="2">
    <source>
        <dbReference type="Proteomes" id="UP000035760"/>
    </source>
</evidence>
<reference evidence="1" key="2">
    <citation type="submission" date="2014-03" db="EMBL/GenBank/DDBJ databases">
        <title>Candidatus Competibacter-lineage genomes retrieved from metagenomes reveal functional metabolic diversity.</title>
        <authorList>
            <person name="McIlroy S.J."/>
            <person name="Albertsen M."/>
            <person name="Andresen E.K."/>
            <person name="Saunders A.M."/>
            <person name="Kristiansen R."/>
            <person name="Stokholm-Bjerregaard M."/>
            <person name="Nielsen K.L."/>
            <person name="Nielsen P.H."/>
        </authorList>
    </citation>
    <scope>NUCLEOTIDE SEQUENCE</scope>
    <source>
        <strain evidence="1">Run_A_D11</strain>
    </source>
</reference>
<dbReference type="OrthoDB" id="5772658at2"/>